<evidence type="ECO:0000313" key="2">
    <source>
        <dbReference type="Proteomes" id="UP001530293"/>
    </source>
</evidence>
<keyword evidence="2" id="KW-1185">Reference proteome</keyword>
<proteinExistence type="predicted"/>
<dbReference type="AlphaFoldDB" id="A0ABD3MCK2"/>
<sequence>MPSATTTTITATANSCERSVRRDFILNLETLLQREVVGTSSNNSTTTSSMSTSTSSVMVTKGKENDRFGDHQHANNIDIDDHYATWAMDSQHCRRHHSDADNDIHGKGIGTFGDFEPGGVDGGDSLSARQVLLPSDRHSIRTYPLRVIDQLRLCYQTTPSSYNASSSCSKSMRICGFECIHCNKLHKSNDAITIRQKNRVGYRKFPKHVNDVIRDLLDFRSHLNLCSNVPSELNSYLNWMEGWCRFHKVVKSVAIPISHRLDGLRSRGNASALVLAPATAKNLVPMPSPQKKKRKVVGNNSDMALLTKMKRSARRRSQHSVLENINALA</sequence>
<accession>A0ABD3MCK2</accession>
<dbReference type="EMBL" id="JALLBG020000237">
    <property type="protein sequence ID" value="KAL3758250.1"/>
    <property type="molecule type" value="Genomic_DNA"/>
</dbReference>
<name>A0ABD3MCK2_9STRA</name>
<organism evidence="1 2">
    <name type="scientific">Discostella pseudostelligera</name>
    <dbReference type="NCBI Taxonomy" id="259834"/>
    <lineage>
        <taxon>Eukaryota</taxon>
        <taxon>Sar</taxon>
        <taxon>Stramenopiles</taxon>
        <taxon>Ochrophyta</taxon>
        <taxon>Bacillariophyta</taxon>
        <taxon>Coscinodiscophyceae</taxon>
        <taxon>Thalassiosirophycidae</taxon>
        <taxon>Stephanodiscales</taxon>
        <taxon>Stephanodiscaceae</taxon>
        <taxon>Discostella</taxon>
    </lineage>
</organism>
<protein>
    <submittedName>
        <fullName evidence="1">Uncharacterized protein</fullName>
    </submittedName>
</protein>
<dbReference type="Proteomes" id="UP001530293">
    <property type="component" value="Unassembled WGS sequence"/>
</dbReference>
<comment type="caution">
    <text evidence="1">The sequence shown here is derived from an EMBL/GenBank/DDBJ whole genome shotgun (WGS) entry which is preliminary data.</text>
</comment>
<evidence type="ECO:0000313" key="1">
    <source>
        <dbReference type="EMBL" id="KAL3758250.1"/>
    </source>
</evidence>
<gene>
    <name evidence="1" type="ORF">ACHAWU_004888</name>
</gene>
<reference evidence="1 2" key="1">
    <citation type="submission" date="2024-10" db="EMBL/GenBank/DDBJ databases">
        <title>Updated reference genomes for cyclostephanoid diatoms.</title>
        <authorList>
            <person name="Roberts W.R."/>
            <person name="Alverson A.J."/>
        </authorList>
    </citation>
    <scope>NUCLEOTIDE SEQUENCE [LARGE SCALE GENOMIC DNA]</scope>
    <source>
        <strain evidence="1 2">AJA232-27</strain>
    </source>
</reference>